<dbReference type="GO" id="GO:0046872">
    <property type="term" value="F:metal ion binding"/>
    <property type="evidence" value="ECO:0007669"/>
    <property type="project" value="UniProtKB-KW"/>
</dbReference>
<protein>
    <recommendedName>
        <fullName evidence="10">Polymerase nucleotidyl transferase domain-containing protein</fullName>
    </recommendedName>
</protein>
<reference evidence="11 12" key="1">
    <citation type="submission" date="2015-03" db="EMBL/GenBank/DDBJ databases">
        <title>Draft genome sequence of Elstera litoralis.</title>
        <authorList>
            <person name="Rahalkar M.C."/>
            <person name="Dhakephalkar P.K."/>
            <person name="Pore S.D."/>
            <person name="Arora P."/>
            <person name="Kapse N.G."/>
            <person name="Pandit P.S."/>
        </authorList>
    </citation>
    <scope>NUCLEOTIDE SEQUENCE [LARGE SCALE GENOMIC DNA]</scope>
    <source>
        <strain evidence="11 12">Dia-1</strain>
    </source>
</reference>
<gene>
    <name evidence="11" type="ORF">VZ95_15380</name>
</gene>
<dbReference type="PANTHER" id="PTHR33571">
    <property type="entry name" value="SSL8005 PROTEIN"/>
    <property type="match status" value="1"/>
</dbReference>
<dbReference type="Gene3D" id="3.30.460.10">
    <property type="entry name" value="Beta Polymerase, domain 2"/>
    <property type="match status" value="1"/>
</dbReference>
<evidence type="ECO:0000259" key="10">
    <source>
        <dbReference type="Pfam" id="PF01909"/>
    </source>
</evidence>
<evidence type="ECO:0000256" key="9">
    <source>
        <dbReference type="ARBA" id="ARBA00038276"/>
    </source>
</evidence>
<name>A0A0F3IPY6_9PROT</name>
<evidence type="ECO:0000256" key="2">
    <source>
        <dbReference type="ARBA" id="ARBA00022649"/>
    </source>
</evidence>
<evidence type="ECO:0000256" key="5">
    <source>
        <dbReference type="ARBA" id="ARBA00022723"/>
    </source>
</evidence>
<keyword evidence="5" id="KW-0479">Metal-binding</keyword>
<evidence type="ECO:0000313" key="11">
    <source>
        <dbReference type="EMBL" id="KJV08815.1"/>
    </source>
</evidence>
<dbReference type="InterPro" id="IPR002934">
    <property type="entry name" value="Polymerase_NTP_transf_dom"/>
</dbReference>
<dbReference type="InterPro" id="IPR052038">
    <property type="entry name" value="Type-VII_TA_antitoxin"/>
</dbReference>
<evidence type="ECO:0000256" key="8">
    <source>
        <dbReference type="ARBA" id="ARBA00022842"/>
    </source>
</evidence>
<comment type="similarity">
    <text evidence="9">Belongs to the MntA antitoxin family.</text>
</comment>
<keyword evidence="2" id="KW-1277">Toxin-antitoxin system</keyword>
<dbReference type="InterPro" id="IPR043519">
    <property type="entry name" value="NT_sf"/>
</dbReference>
<keyword evidence="4" id="KW-0548">Nucleotidyltransferase</keyword>
<dbReference type="GO" id="GO:0016779">
    <property type="term" value="F:nucleotidyltransferase activity"/>
    <property type="evidence" value="ECO:0007669"/>
    <property type="project" value="UniProtKB-KW"/>
</dbReference>
<dbReference type="EMBL" id="LAJY01000441">
    <property type="protein sequence ID" value="KJV08815.1"/>
    <property type="molecule type" value="Genomic_DNA"/>
</dbReference>
<keyword evidence="6" id="KW-0547">Nucleotide-binding</keyword>
<dbReference type="Pfam" id="PF01909">
    <property type="entry name" value="NTP_transf_2"/>
    <property type="match status" value="1"/>
</dbReference>
<evidence type="ECO:0000256" key="7">
    <source>
        <dbReference type="ARBA" id="ARBA00022840"/>
    </source>
</evidence>
<organism evidence="11 12">
    <name type="scientific">Elstera litoralis</name>
    <dbReference type="NCBI Taxonomy" id="552518"/>
    <lineage>
        <taxon>Bacteria</taxon>
        <taxon>Pseudomonadati</taxon>
        <taxon>Pseudomonadota</taxon>
        <taxon>Alphaproteobacteria</taxon>
        <taxon>Rhodospirillales</taxon>
        <taxon>Rhodospirillaceae</taxon>
        <taxon>Elstera</taxon>
    </lineage>
</organism>
<feature type="domain" description="Polymerase nucleotidyl transferase" evidence="10">
    <location>
        <begin position="16"/>
        <end position="95"/>
    </location>
</feature>
<accession>A0A0F3IPY6</accession>
<dbReference type="AlphaFoldDB" id="A0A0F3IPY6"/>
<dbReference type="PANTHER" id="PTHR33571:SF14">
    <property type="entry name" value="PROTEIN ADENYLYLTRANSFERASE MJ0435-RELATED"/>
    <property type="match status" value="1"/>
</dbReference>
<dbReference type="SUPFAM" id="SSF81301">
    <property type="entry name" value="Nucleotidyltransferase"/>
    <property type="match status" value="1"/>
</dbReference>
<keyword evidence="12" id="KW-1185">Reference proteome</keyword>
<comment type="caution">
    <text evidence="11">The sequence shown here is derived from an EMBL/GenBank/DDBJ whole genome shotgun (WGS) entry which is preliminary data.</text>
</comment>
<evidence type="ECO:0000256" key="1">
    <source>
        <dbReference type="ARBA" id="ARBA00001946"/>
    </source>
</evidence>
<proteinExistence type="inferred from homology"/>
<keyword evidence="7" id="KW-0067">ATP-binding</keyword>
<dbReference type="GO" id="GO:0005524">
    <property type="term" value="F:ATP binding"/>
    <property type="evidence" value="ECO:0007669"/>
    <property type="project" value="UniProtKB-KW"/>
</dbReference>
<keyword evidence="3" id="KW-0808">Transferase</keyword>
<dbReference type="Proteomes" id="UP000033774">
    <property type="component" value="Unassembled WGS sequence"/>
</dbReference>
<evidence type="ECO:0000256" key="3">
    <source>
        <dbReference type="ARBA" id="ARBA00022679"/>
    </source>
</evidence>
<evidence type="ECO:0000313" key="12">
    <source>
        <dbReference type="Proteomes" id="UP000033774"/>
    </source>
</evidence>
<evidence type="ECO:0000256" key="4">
    <source>
        <dbReference type="ARBA" id="ARBA00022695"/>
    </source>
</evidence>
<evidence type="ECO:0000256" key="6">
    <source>
        <dbReference type="ARBA" id="ARBA00022741"/>
    </source>
</evidence>
<sequence length="98" mass="10967">MSRADLILLLRHHAPELQQAGVRHLSLFGSVARNEATESSDIDLAAEFAPDIRLDLWQLSAVQRQLSAVVGQRVDLVPEPVTRPALQQAIERDRVFVF</sequence>
<dbReference type="PATRIC" id="fig|552518.3.peg.2916"/>
<dbReference type="CDD" id="cd05403">
    <property type="entry name" value="NT_KNTase_like"/>
    <property type="match status" value="1"/>
</dbReference>
<keyword evidence="8" id="KW-0460">Magnesium</keyword>
<comment type="cofactor">
    <cofactor evidence="1">
        <name>Mg(2+)</name>
        <dbReference type="ChEBI" id="CHEBI:18420"/>
    </cofactor>
</comment>